<sequence>QSDQEIVIGALREKIIPIHKELSEAGQYSYAALCATVLYTLFDKPESTFKEDALSLILVCLQQPHQVCESSRALLQGLGQDDVDPYVDVLLAEDALKDGAEPILSQLMAVAISQGSYDARMRVFVKHVAWKLRVNVEAVCDLETCMAETLALSQYEMSEEEKLEKIKKAKRRKYKRYALIGLATIAGGTLIGVTGGLAAPLVAAGA</sequence>
<feature type="transmembrane region" description="Helical" evidence="5">
    <location>
        <begin position="177"/>
        <end position="203"/>
    </location>
</feature>
<keyword evidence="3 5" id="KW-1133">Transmembrane helix</keyword>
<proteinExistence type="predicted"/>
<feature type="non-terminal residue" evidence="6">
    <location>
        <position position="1"/>
    </location>
</feature>
<feature type="non-terminal residue" evidence="6">
    <location>
        <position position="206"/>
    </location>
</feature>
<evidence type="ECO:0000256" key="5">
    <source>
        <dbReference type="SAM" id="Phobius"/>
    </source>
</evidence>
<name>A0A0B6YV37_9EUPU</name>
<dbReference type="InterPro" id="IPR007941">
    <property type="entry name" value="DUF726"/>
</dbReference>
<organism evidence="6">
    <name type="scientific">Arion vulgaris</name>
    <dbReference type="NCBI Taxonomy" id="1028688"/>
    <lineage>
        <taxon>Eukaryota</taxon>
        <taxon>Metazoa</taxon>
        <taxon>Spiralia</taxon>
        <taxon>Lophotrochozoa</taxon>
        <taxon>Mollusca</taxon>
        <taxon>Gastropoda</taxon>
        <taxon>Heterobranchia</taxon>
        <taxon>Euthyneura</taxon>
        <taxon>Panpulmonata</taxon>
        <taxon>Eupulmonata</taxon>
        <taxon>Stylommatophora</taxon>
        <taxon>Helicina</taxon>
        <taxon>Arionoidea</taxon>
        <taxon>Arionidae</taxon>
        <taxon>Arion</taxon>
    </lineage>
</organism>
<dbReference type="PANTHER" id="PTHR17920">
    <property type="entry name" value="TRANSMEMBRANE AND COILED-COIL DOMAIN-CONTAINING PROTEIN 4 TMCO4"/>
    <property type="match status" value="1"/>
</dbReference>
<reference evidence="6" key="1">
    <citation type="submission" date="2014-12" db="EMBL/GenBank/DDBJ databases">
        <title>Insight into the proteome of Arion vulgaris.</title>
        <authorList>
            <person name="Aradska J."/>
            <person name="Bulat T."/>
            <person name="Smidak R."/>
            <person name="Sarate P."/>
            <person name="Gangsoo J."/>
            <person name="Sialana F."/>
            <person name="Bilban M."/>
            <person name="Lubec G."/>
        </authorList>
    </citation>
    <scope>NUCLEOTIDE SEQUENCE</scope>
    <source>
        <tissue evidence="6">Skin</tissue>
    </source>
</reference>
<comment type="subcellular location">
    <subcellularLocation>
        <location evidence="1">Membrane</location>
        <topology evidence="1">Multi-pass membrane protein</topology>
    </subcellularLocation>
</comment>
<dbReference type="AlphaFoldDB" id="A0A0B6YV37"/>
<evidence type="ECO:0000256" key="2">
    <source>
        <dbReference type="ARBA" id="ARBA00022692"/>
    </source>
</evidence>
<protein>
    <submittedName>
        <fullName evidence="6">Uncharacterized protein</fullName>
    </submittedName>
</protein>
<dbReference type="Pfam" id="PF05277">
    <property type="entry name" value="DUF726"/>
    <property type="match status" value="1"/>
</dbReference>
<gene>
    <name evidence="6" type="primary">ORF38375</name>
</gene>
<keyword evidence="2 5" id="KW-0812">Transmembrane</keyword>
<keyword evidence="4 5" id="KW-0472">Membrane</keyword>
<evidence type="ECO:0000256" key="4">
    <source>
        <dbReference type="ARBA" id="ARBA00023136"/>
    </source>
</evidence>
<evidence type="ECO:0000313" key="6">
    <source>
        <dbReference type="EMBL" id="CEK60088.1"/>
    </source>
</evidence>
<dbReference type="EMBL" id="HACG01013223">
    <property type="protein sequence ID" value="CEK60088.1"/>
    <property type="molecule type" value="Transcribed_RNA"/>
</dbReference>
<dbReference type="PANTHER" id="PTHR17920:SF3">
    <property type="entry name" value="TRANSMEMBRANE AND COILED-COIL DOMAIN-CONTAINING PROTEIN 4"/>
    <property type="match status" value="1"/>
</dbReference>
<evidence type="ECO:0000256" key="3">
    <source>
        <dbReference type="ARBA" id="ARBA00022989"/>
    </source>
</evidence>
<evidence type="ECO:0000256" key="1">
    <source>
        <dbReference type="ARBA" id="ARBA00004141"/>
    </source>
</evidence>
<accession>A0A0B6YV37</accession>
<dbReference type="GO" id="GO:0016020">
    <property type="term" value="C:membrane"/>
    <property type="evidence" value="ECO:0007669"/>
    <property type="project" value="UniProtKB-SubCell"/>
</dbReference>